<keyword evidence="6 8" id="KW-0067">ATP-binding</keyword>
<proteinExistence type="inferred from homology"/>
<dbReference type="Pfam" id="PF02223">
    <property type="entry name" value="Thymidylate_kin"/>
    <property type="match status" value="1"/>
</dbReference>
<dbReference type="GO" id="GO:0004798">
    <property type="term" value="F:dTMP kinase activity"/>
    <property type="evidence" value="ECO:0007669"/>
    <property type="project" value="UniProtKB-UniRule"/>
</dbReference>
<dbReference type="STRING" id="1798475.A2837_00310"/>
<dbReference type="GO" id="GO:0006235">
    <property type="term" value="P:dTTP biosynthetic process"/>
    <property type="evidence" value="ECO:0007669"/>
    <property type="project" value="UniProtKB-UniRule"/>
</dbReference>
<dbReference type="GO" id="GO:0006233">
    <property type="term" value="P:dTDP biosynthetic process"/>
    <property type="evidence" value="ECO:0007669"/>
    <property type="project" value="InterPro"/>
</dbReference>
<gene>
    <name evidence="8" type="primary">tmk</name>
    <name evidence="10" type="ORF">A2837_00310</name>
</gene>
<name>A0A1F6BXJ5_9BACT</name>
<reference evidence="10 11" key="1">
    <citation type="journal article" date="2016" name="Nat. Commun.">
        <title>Thousands of microbial genomes shed light on interconnected biogeochemical processes in an aquifer system.</title>
        <authorList>
            <person name="Anantharaman K."/>
            <person name="Brown C.T."/>
            <person name="Hug L.A."/>
            <person name="Sharon I."/>
            <person name="Castelle C.J."/>
            <person name="Probst A.J."/>
            <person name="Thomas B.C."/>
            <person name="Singh A."/>
            <person name="Wilkins M.J."/>
            <person name="Karaoz U."/>
            <person name="Brodie E.L."/>
            <person name="Williams K.H."/>
            <person name="Hubbard S.S."/>
            <person name="Banfield J.F."/>
        </authorList>
    </citation>
    <scope>NUCLEOTIDE SEQUENCE [LARGE SCALE GENOMIC DNA]</scope>
</reference>
<evidence type="ECO:0000256" key="6">
    <source>
        <dbReference type="ARBA" id="ARBA00022840"/>
    </source>
</evidence>
<comment type="similarity">
    <text evidence="1 8">Belongs to the thymidylate kinase family.</text>
</comment>
<evidence type="ECO:0000256" key="3">
    <source>
        <dbReference type="ARBA" id="ARBA00022727"/>
    </source>
</evidence>
<evidence type="ECO:0000256" key="4">
    <source>
        <dbReference type="ARBA" id="ARBA00022741"/>
    </source>
</evidence>
<keyword evidence="3 8" id="KW-0545">Nucleotide biosynthesis</keyword>
<evidence type="ECO:0000313" key="10">
    <source>
        <dbReference type="EMBL" id="OGG41669.1"/>
    </source>
</evidence>
<keyword evidence="5 8" id="KW-0418">Kinase</keyword>
<comment type="caution">
    <text evidence="8">Lacks conserved residue(s) required for the propagation of feature annotation.</text>
</comment>
<dbReference type="InterPro" id="IPR039430">
    <property type="entry name" value="Thymidylate_kin-like_dom"/>
</dbReference>
<dbReference type="Gene3D" id="3.40.50.300">
    <property type="entry name" value="P-loop containing nucleotide triphosphate hydrolases"/>
    <property type="match status" value="1"/>
</dbReference>
<dbReference type="GO" id="GO:0005524">
    <property type="term" value="F:ATP binding"/>
    <property type="evidence" value="ECO:0007669"/>
    <property type="project" value="UniProtKB-UniRule"/>
</dbReference>
<evidence type="ECO:0000259" key="9">
    <source>
        <dbReference type="Pfam" id="PF02223"/>
    </source>
</evidence>
<dbReference type="PANTHER" id="PTHR10344">
    <property type="entry name" value="THYMIDYLATE KINASE"/>
    <property type="match status" value="1"/>
</dbReference>
<evidence type="ECO:0000256" key="8">
    <source>
        <dbReference type="HAMAP-Rule" id="MF_00165"/>
    </source>
</evidence>
<dbReference type="EC" id="2.7.4.9" evidence="8"/>
<dbReference type="GO" id="GO:0005737">
    <property type="term" value="C:cytoplasm"/>
    <property type="evidence" value="ECO:0007669"/>
    <property type="project" value="TreeGrafter"/>
</dbReference>
<comment type="catalytic activity">
    <reaction evidence="7 8">
        <text>dTMP + ATP = dTDP + ADP</text>
        <dbReference type="Rhea" id="RHEA:13517"/>
        <dbReference type="ChEBI" id="CHEBI:30616"/>
        <dbReference type="ChEBI" id="CHEBI:58369"/>
        <dbReference type="ChEBI" id="CHEBI:63528"/>
        <dbReference type="ChEBI" id="CHEBI:456216"/>
        <dbReference type="EC" id="2.7.4.9"/>
    </reaction>
</comment>
<feature type="domain" description="Thymidylate kinase-like" evidence="9">
    <location>
        <begin position="123"/>
        <end position="220"/>
    </location>
</feature>
<keyword evidence="2 8" id="KW-0808">Transferase</keyword>
<dbReference type="AlphaFoldDB" id="A0A1F6BXJ5"/>
<dbReference type="EMBL" id="MFKO01000004">
    <property type="protein sequence ID" value="OGG41669.1"/>
    <property type="molecule type" value="Genomic_DNA"/>
</dbReference>
<comment type="caution">
    <text evidence="10">The sequence shown here is derived from an EMBL/GenBank/DDBJ whole genome shotgun (WGS) entry which is preliminary data.</text>
</comment>
<keyword evidence="4 8" id="KW-0547">Nucleotide-binding</keyword>
<sequence length="257" mass="29101">MNPFIVLEALDAGGSQTQTDLLCARLKKEGYLPHQYHFPQEDKATGRIIYDKFLLHKKVSPPARGGARGGGRVSFSKREQALLYIQDFFSKCEELWEIVSPRPGRGEGKLAKKASAGEGNVTSVVVSDRFATSTMAYQTIGLTGDARKKMLNWITWLCFKNTPALPKPDIVLFLDTPVKVSLQRLAKKKKDFFETKEKLTAIRNSYLKLAKEQKWTVFDSVDEAGNQRTREELHEEIWGVVQKKLLIVSSLRNAKKR</sequence>
<accession>A0A1F6BXJ5</accession>
<dbReference type="PANTHER" id="PTHR10344:SF4">
    <property type="entry name" value="UMP-CMP KINASE 2, MITOCHONDRIAL"/>
    <property type="match status" value="1"/>
</dbReference>
<evidence type="ECO:0000256" key="2">
    <source>
        <dbReference type="ARBA" id="ARBA00022679"/>
    </source>
</evidence>
<dbReference type="InterPro" id="IPR018095">
    <property type="entry name" value="Thymidylate_kin_CS"/>
</dbReference>
<dbReference type="CDD" id="cd01672">
    <property type="entry name" value="TMPK"/>
    <property type="match status" value="1"/>
</dbReference>
<protein>
    <recommendedName>
        <fullName evidence="8">Thymidylate kinase</fullName>
        <ecNumber evidence="8">2.7.4.9</ecNumber>
    </recommendedName>
    <alternativeName>
        <fullName evidence="8">dTMP kinase</fullName>
    </alternativeName>
</protein>
<dbReference type="InterPro" id="IPR018094">
    <property type="entry name" value="Thymidylate_kinase"/>
</dbReference>
<dbReference type="HAMAP" id="MF_00165">
    <property type="entry name" value="Thymidylate_kinase"/>
    <property type="match status" value="1"/>
</dbReference>
<dbReference type="Proteomes" id="UP000176322">
    <property type="component" value="Unassembled WGS sequence"/>
</dbReference>
<evidence type="ECO:0000256" key="7">
    <source>
        <dbReference type="ARBA" id="ARBA00048743"/>
    </source>
</evidence>
<evidence type="ECO:0000256" key="1">
    <source>
        <dbReference type="ARBA" id="ARBA00009776"/>
    </source>
</evidence>
<dbReference type="SUPFAM" id="SSF52540">
    <property type="entry name" value="P-loop containing nucleoside triphosphate hydrolases"/>
    <property type="match status" value="1"/>
</dbReference>
<comment type="function">
    <text evidence="8">Phosphorylation of dTMP to form dTDP in both de novo and salvage pathways of dTTP synthesis.</text>
</comment>
<evidence type="ECO:0000313" key="11">
    <source>
        <dbReference type="Proteomes" id="UP000176322"/>
    </source>
</evidence>
<evidence type="ECO:0000256" key="5">
    <source>
        <dbReference type="ARBA" id="ARBA00022777"/>
    </source>
</evidence>
<dbReference type="GO" id="GO:0006227">
    <property type="term" value="P:dUDP biosynthetic process"/>
    <property type="evidence" value="ECO:0007669"/>
    <property type="project" value="TreeGrafter"/>
</dbReference>
<dbReference type="InterPro" id="IPR027417">
    <property type="entry name" value="P-loop_NTPase"/>
</dbReference>
<dbReference type="PROSITE" id="PS01331">
    <property type="entry name" value="THYMIDYLATE_KINASE"/>
    <property type="match status" value="1"/>
</dbReference>
<organism evidence="10 11">
    <name type="scientific">Candidatus Kaiserbacteria bacterium RIFCSPHIGHO2_01_FULL_46_22</name>
    <dbReference type="NCBI Taxonomy" id="1798475"/>
    <lineage>
        <taxon>Bacteria</taxon>
        <taxon>Candidatus Kaiseribacteriota</taxon>
    </lineage>
</organism>